<comment type="similarity">
    <text evidence="5">Belongs to the GTP cyclohydrolase I family. QueF type 1 subfamily.</text>
</comment>
<dbReference type="GO" id="GO:0008616">
    <property type="term" value="P:tRNA queuosine(34) biosynthetic process"/>
    <property type="evidence" value="ECO:0007669"/>
    <property type="project" value="UniProtKB-UniRule"/>
</dbReference>
<name>A0A0G1YCS8_9BACT</name>
<protein>
    <recommendedName>
        <fullName evidence="5">NADPH-dependent 7-cyano-7-deazaguanine reductase</fullName>
        <ecNumber evidence="5">1.7.1.13</ecNumber>
    </recommendedName>
    <alternativeName>
        <fullName evidence="5">7-cyano-7-carbaguanine reductase</fullName>
    </alternativeName>
    <alternativeName>
        <fullName evidence="5">NADPH-dependent nitrile oxidoreductase</fullName>
    </alternativeName>
    <alternativeName>
        <fullName evidence="5">PreQ(0) reductase</fullName>
    </alternativeName>
</protein>
<evidence type="ECO:0000256" key="4">
    <source>
        <dbReference type="ARBA" id="ARBA00023002"/>
    </source>
</evidence>
<dbReference type="InterPro" id="IPR050084">
    <property type="entry name" value="NADPH_dep_7-cyano-7-deazaG_red"/>
</dbReference>
<organism evidence="6 7">
    <name type="scientific">Candidatus Magasanikbacteria bacterium GW2011_GWA2_56_11</name>
    <dbReference type="NCBI Taxonomy" id="1619044"/>
    <lineage>
        <taxon>Bacteria</taxon>
        <taxon>Candidatus Magasanikiibacteriota</taxon>
    </lineage>
</organism>
<accession>A0A0G1YCS8</accession>
<dbReference type="Gene3D" id="3.30.1130.10">
    <property type="match status" value="1"/>
</dbReference>
<proteinExistence type="inferred from homology"/>
<keyword evidence="4 5" id="KW-0560">Oxidoreductase</keyword>
<dbReference type="InterPro" id="IPR016856">
    <property type="entry name" value="QueF_type1"/>
</dbReference>
<dbReference type="EMBL" id="LCRX01000023">
    <property type="protein sequence ID" value="KKW41328.1"/>
    <property type="molecule type" value="Genomic_DNA"/>
</dbReference>
<dbReference type="SUPFAM" id="SSF55620">
    <property type="entry name" value="Tetrahydrobiopterin biosynthesis enzymes-like"/>
    <property type="match status" value="1"/>
</dbReference>
<dbReference type="InterPro" id="IPR029500">
    <property type="entry name" value="QueF"/>
</dbReference>
<evidence type="ECO:0000313" key="6">
    <source>
        <dbReference type="EMBL" id="KKW41328.1"/>
    </source>
</evidence>
<keyword evidence="1 5" id="KW-0963">Cytoplasm</keyword>
<dbReference type="PIRSF" id="PIRSF027377">
    <property type="entry name" value="Nitrile_oxidored_QueF"/>
    <property type="match status" value="1"/>
</dbReference>
<feature type="binding site" evidence="5">
    <location>
        <begin position="89"/>
        <end position="90"/>
    </location>
    <ligand>
        <name>substrate</name>
    </ligand>
</feature>
<evidence type="ECO:0000313" key="7">
    <source>
        <dbReference type="Proteomes" id="UP000033870"/>
    </source>
</evidence>
<dbReference type="UniPathway" id="UPA00392"/>
<comment type="pathway">
    <text evidence="5">tRNA modification; tRNA-queuosine biosynthesis.</text>
</comment>
<dbReference type="Proteomes" id="UP000033870">
    <property type="component" value="Unassembled WGS sequence"/>
</dbReference>
<evidence type="ECO:0000256" key="5">
    <source>
        <dbReference type="HAMAP-Rule" id="MF_00818"/>
    </source>
</evidence>
<feature type="active site" description="Thioimide intermediate" evidence="5">
    <location>
        <position position="48"/>
    </location>
</feature>
<evidence type="ECO:0000256" key="2">
    <source>
        <dbReference type="ARBA" id="ARBA00022785"/>
    </source>
</evidence>
<reference evidence="6 7" key="1">
    <citation type="journal article" date="2015" name="Nature">
        <title>rRNA introns, odd ribosomes, and small enigmatic genomes across a large radiation of phyla.</title>
        <authorList>
            <person name="Brown C.T."/>
            <person name="Hug L.A."/>
            <person name="Thomas B.C."/>
            <person name="Sharon I."/>
            <person name="Castelle C.J."/>
            <person name="Singh A."/>
            <person name="Wilkins M.J."/>
            <person name="Williams K.H."/>
            <person name="Banfield J.F."/>
        </authorList>
    </citation>
    <scope>NUCLEOTIDE SEQUENCE [LARGE SCALE GENOMIC DNA]</scope>
</reference>
<dbReference type="Pfam" id="PF14489">
    <property type="entry name" value="QueF"/>
    <property type="match status" value="1"/>
</dbReference>
<dbReference type="EC" id="1.7.1.13" evidence="5"/>
<comment type="catalytic activity">
    <reaction evidence="5">
        <text>7-aminomethyl-7-carbaguanine + 2 NADP(+) = 7-cyano-7-carbaguanine + 2 NADPH + 3 H(+)</text>
        <dbReference type="Rhea" id="RHEA:13409"/>
        <dbReference type="ChEBI" id="CHEBI:15378"/>
        <dbReference type="ChEBI" id="CHEBI:45075"/>
        <dbReference type="ChEBI" id="CHEBI:57783"/>
        <dbReference type="ChEBI" id="CHEBI:58349"/>
        <dbReference type="ChEBI" id="CHEBI:58703"/>
        <dbReference type="EC" id="1.7.1.13"/>
    </reaction>
</comment>
<dbReference type="HAMAP" id="MF_00818">
    <property type="entry name" value="QueF_type1"/>
    <property type="match status" value="1"/>
</dbReference>
<keyword evidence="3 5" id="KW-0521">NADP</keyword>
<sequence length="136" mass="15174">MPTSASDLKNLTKLGSKAAPSRTLEVFPNHAPGKLTVKLECTEFTCRCPLTGQPDYAVIDIYYVPDKFVVESKSLKLYLETFRDSGIFHEHLAVDIAGDFARFVKPLSVDVVVKFNVRGGIAIAAEYHWERAARKK</sequence>
<dbReference type="STRING" id="1619044.UY92_C0023G0002"/>
<dbReference type="PANTHER" id="PTHR34354:SF1">
    <property type="entry name" value="NADPH-DEPENDENT 7-CYANO-7-DEAZAGUANINE REDUCTASE"/>
    <property type="match status" value="1"/>
</dbReference>
<comment type="subcellular location">
    <subcellularLocation>
        <location evidence="5">Cytoplasm</location>
    </subcellularLocation>
</comment>
<dbReference type="GO" id="GO:0005737">
    <property type="term" value="C:cytoplasm"/>
    <property type="evidence" value="ECO:0007669"/>
    <property type="project" value="UniProtKB-SubCell"/>
</dbReference>
<dbReference type="NCBIfam" id="TIGR03139">
    <property type="entry name" value="QueF-II"/>
    <property type="match status" value="1"/>
</dbReference>
<evidence type="ECO:0000256" key="3">
    <source>
        <dbReference type="ARBA" id="ARBA00022857"/>
    </source>
</evidence>
<keyword evidence="2 5" id="KW-0671">Queuosine biosynthesis</keyword>
<comment type="caution">
    <text evidence="6">The sequence shown here is derived from an EMBL/GenBank/DDBJ whole genome shotgun (WGS) entry which is preliminary data.</text>
</comment>
<evidence type="ECO:0000256" key="1">
    <source>
        <dbReference type="ARBA" id="ARBA00022490"/>
    </source>
</evidence>
<feature type="binding site" evidence="5">
    <location>
        <begin position="70"/>
        <end position="72"/>
    </location>
    <ligand>
        <name>substrate</name>
    </ligand>
</feature>
<comment type="function">
    <text evidence="5">Catalyzes the NADPH-dependent reduction of 7-cyano-7-deazaguanine (preQ0) to 7-aminomethyl-7-deazaguanine (preQ1).</text>
</comment>
<dbReference type="GO" id="GO:0033739">
    <property type="term" value="F:preQ1 synthase activity"/>
    <property type="evidence" value="ECO:0007669"/>
    <property type="project" value="UniProtKB-UniRule"/>
</dbReference>
<feature type="active site" description="Proton donor" evidence="5">
    <location>
        <position position="55"/>
    </location>
</feature>
<dbReference type="PANTHER" id="PTHR34354">
    <property type="entry name" value="NADPH-DEPENDENT 7-CYANO-7-DEAZAGUANINE REDUCTASE"/>
    <property type="match status" value="1"/>
</dbReference>
<gene>
    <name evidence="5" type="primary">queF</name>
    <name evidence="6" type="ORF">UY92_C0023G0002</name>
</gene>
<dbReference type="InterPro" id="IPR043133">
    <property type="entry name" value="GTP-CH-I_C/QueF"/>
</dbReference>
<dbReference type="AlphaFoldDB" id="A0A0G1YCS8"/>